<sequence>MFITFEGIDGSGKTTAILKAKEELEKKGYKVLVTREPGGERIAEQLRQIILDNKNESMHSWTEALLFIAARKEHLEKVIKPALEKGMIVISDRFMDSTSAYQGNARNIGVENVDHIQAIILGECKPDLTLFFDIKPEVAENRMNIRGEEIKNRLDKEKMDFKEKVYQGYKTLIKNNPERIKQVDASKSIEEVSDQVLKLILEKIK</sequence>
<evidence type="ECO:0000256" key="10">
    <source>
        <dbReference type="HAMAP-Rule" id="MF_00165"/>
    </source>
</evidence>
<dbReference type="CDD" id="cd01672">
    <property type="entry name" value="TMPK"/>
    <property type="match status" value="1"/>
</dbReference>
<proteinExistence type="inferred from homology"/>
<keyword evidence="4 10" id="KW-0808">Transferase</keyword>
<evidence type="ECO:0000256" key="2">
    <source>
        <dbReference type="ARBA" id="ARBA00012980"/>
    </source>
</evidence>
<dbReference type="InterPro" id="IPR018094">
    <property type="entry name" value="Thymidylate_kinase"/>
</dbReference>
<dbReference type="InterPro" id="IPR039430">
    <property type="entry name" value="Thymidylate_kin-like_dom"/>
</dbReference>
<evidence type="ECO:0000259" key="11">
    <source>
        <dbReference type="Pfam" id="PF02223"/>
    </source>
</evidence>
<dbReference type="RefSeq" id="WP_307444524.1">
    <property type="nucleotide sequence ID" value="NZ_JAUSWP010000002.1"/>
</dbReference>
<dbReference type="NCBIfam" id="TIGR00041">
    <property type="entry name" value="DTMP_kinase"/>
    <property type="match status" value="1"/>
</dbReference>
<dbReference type="GO" id="GO:0004798">
    <property type="term" value="F:dTMP kinase activity"/>
    <property type="evidence" value="ECO:0007669"/>
    <property type="project" value="UniProtKB-EC"/>
</dbReference>
<dbReference type="Gene3D" id="3.40.50.300">
    <property type="entry name" value="P-loop containing nucleotide triphosphate hydrolases"/>
    <property type="match status" value="1"/>
</dbReference>
<dbReference type="EMBL" id="JAUSWP010000002">
    <property type="protein sequence ID" value="MDQ0567676.1"/>
    <property type="molecule type" value="Genomic_DNA"/>
</dbReference>
<dbReference type="Proteomes" id="UP001236620">
    <property type="component" value="Unassembled WGS sequence"/>
</dbReference>
<dbReference type="HAMAP" id="MF_00165">
    <property type="entry name" value="Thymidylate_kinase"/>
    <property type="match status" value="1"/>
</dbReference>
<evidence type="ECO:0000256" key="1">
    <source>
        <dbReference type="ARBA" id="ARBA00009776"/>
    </source>
</evidence>
<comment type="similarity">
    <text evidence="1 10">Belongs to the thymidylate kinase family.</text>
</comment>
<keyword evidence="6 10" id="KW-0547">Nucleotide-binding</keyword>
<evidence type="ECO:0000256" key="9">
    <source>
        <dbReference type="ARBA" id="ARBA00048743"/>
    </source>
</evidence>
<protein>
    <recommendedName>
        <fullName evidence="3 10">Thymidylate kinase</fullName>
        <ecNumber evidence="2 10">2.7.4.9</ecNumber>
    </recommendedName>
    <alternativeName>
        <fullName evidence="10">dTMP kinase</fullName>
    </alternativeName>
</protein>
<dbReference type="PANTHER" id="PTHR10344">
    <property type="entry name" value="THYMIDYLATE KINASE"/>
    <property type="match status" value="1"/>
</dbReference>
<dbReference type="PROSITE" id="PS01331">
    <property type="entry name" value="THYMIDYLATE_KINASE"/>
    <property type="match status" value="1"/>
</dbReference>
<dbReference type="PANTHER" id="PTHR10344:SF4">
    <property type="entry name" value="UMP-CMP KINASE 2, MITOCHONDRIAL"/>
    <property type="match status" value="1"/>
</dbReference>
<name>A0ABU0NF75_9MOLU</name>
<comment type="catalytic activity">
    <reaction evidence="9 10">
        <text>dTMP + ATP = dTDP + ADP</text>
        <dbReference type="Rhea" id="RHEA:13517"/>
        <dbReference type="ChEBI" id="CHEBI:30616"/>
        <dbReference type="ChEBI" id="CHEBI:58369"/>
        <dbReference type="ChEBI" id="CHEBI:63528"/>
        <dbReference type="ChEBI" id="CHEBI:456216"/>
        <dbReference type="EC" id="2.7.4.9"/>
    </reaction>
</comment>
<comment type="caution">
    <text evidence="12">The sequence shown here is derived from an EMBL/GenBank/DDBJ whole genome shotgun (WGS) entry which is preliminary data.</text>
</comment>
<dbReference type="InterPro" id="IPR027417">
    <property type="entry name" value="P-loop_NTPase"/>
</dbReference>
<evidence type="ECO:0000256" key="6">
    <source>
        <dbReference type="ARBA" id="ARBA00022741"/>
    </source>
</evidence>
<comment type="function">
    <text evidence="10">Phosphorylation of dTMP to form dTDP in both de novo and salvage pathways of dTTP synthesis.</text>
</comment>
<keyword evidence="7 10" id="KW-0418">Kinase</keyword>
<keyword evidence="13" id="KW-1185">Reference proteome</keyword>
<evidence type="ECO:0000313" key="13">
    <source>
        <dbReference type="Proteomes" id="UP001236620"/>
    </source>
</evidence>
<evidence type="ECO:0000256" key="8">
    <source>
        <dbReference type="ARBA" id="ARBA00022840"/>
    </source>
</evidence>
<dbReference type="EC" id="2.7.4.9" evidence="2 10"/>
<evidence type="ECO:0000256" key="4">
    <source>
        <dbReference type="ARBA" id="ARBA00022679"/>
    </source>
</evidence>
<organism evidence="12 13">
    <name type="scientific">Mycoplasma yeatsii</name>
    <dbReference type="NCBI Taxonomy" id="51365"/>
    <lineage>
        <taxon>Bacteria</taxon>
        <taxon>Bacillati</taxon>
        <taxon>Mycoplasmatota</taxon>
        <taxon>Mollicutes</taxon>
        <taxon>Mycoplasmataceae</taxon>
        <taxon>Mycoplasma</taxon>
    </lineage>
</organism>
<evidence type="ECO:0000256" key="5">
    <source>
        <dbReference type="ARBA" id="ARBA00022727"/>
    </source>
</evidence>
<evidence type="ECO:0000313" key="12">
    <source>
        <dbReference type="EMBL" id="MDQ0567676.1"/>
    </source>
</evidence>
<keyword evidence="5 10" id="KW-0545">Nucleotide biosynthesis</keyword>
<feature type="binding site" evidence="10">
    <location>
        <begin position="7"/>
        <end position="14"/>
    </location>
    <ligand>
        <name>ATP</name>
        <dbReference type="ChEBI" id="CHEBI:30616"/>
    </ligand>
</feature>
<accession>A0ABU0NF75</accession>
<reference evidence="12" key="1">
    <citation type="submission" date="2023-07" db="EMBL/GenBank/DDBJ databases">
        <title>Genomic Encyclopedia of Type Strains, Phase IV (KMG-IV): sequencing the most valuable type-strain genomes for metagenomic binning, comparative biology and taxonomic classification.</title>
        <authorList>
            <person name="Goeker M."/>
        </authorList>
    </citation>
    <scope>NUCLEOTIDE SEQUENCE [LARGE SCALE GENOMIC DNA]</scope>
    <source>
        <strain evidence="12">DSM 22019</strain>
    </source>
</reference>
<feature type="domain" description="Thymidylate kinase-like" evidence="11">
    <location>
        <begin position="5"/>
        <end position="195"/>
    </location>
</feature>
<gene>
    <name evidence="10" type="primary">tmk</name>
    <name evidence="12" type="ORF">J2Z63_000319</name>
</gene>
<evidence type="ECO:0000256" key="7">
    <source>
        <dbReference type="ARBA" id="ARBA00022777"/>
    </source>
</evidence>
<dbReference type="InterPro" id="IPR018095">
    <property type="entry name" value="Thymidylate_kin_CS"/>
</dbReference>
<dbReference type="SUPFAM" id="SSF52540">
    <property type="entry name" value="P-loop containing nucleoside triphosphate hydrolases"/>
    <property type="match status" value="1"/>
</dbReference>
<evidence type="ECO:0000256" key="3">
    <source>
        <dbReference type="ARBA" id="ARBA00017144"/>
    </source>
</evidence>
<dbReference type="Pfam" id="PF02223">
    <property type="entry name" value="Thymidylate_kin"/>
    <property type="match status" value="1"/>
</dbReference>
<keyword evidence="8 10" id="KW-0067">ATP-binding</keyword>